<dbReference type="Proteomes" id="UP000287651">
    <property type="component" value="Unassembled WGS sequence"/>
</dbReference>
<evidence type="ECO:0000313" key="1">
    <source>
        <dbReference type="EMBL" id="RRT35207.1"/>
    </source>
</evidence>
<proteinExistence type="predicted"/>
<dbReference type="EMBL" id="AMZH03025383">
    <property type="protein sequence ID" value="RRT35207.1"/>
    <property type="molecule type" value="Genomic_DNA"/>
</dbReference>
<accession>A0A426X6X0</accession>
<reference evidence="1 2" key="1">
    <citation type="journal article" date="2014" name="Agronomy (Basel)">
        <title>A Draft Genome Sequence for Ensete ventricosum, the Drought-Tolerant Tree Against Hunger.</title>
        <authorList>
            <person name="Harrison J."/>
            <person name="Moore K.A."/>
            <person name="Paszkiewicz K."/>
            <person name="Jones T."/>
            <person name="Grant M."/>
            <person name="Ambacheew D."/>
            <person name="Muzemil S."/>
            <person name="Studholme D.J."/>
        </authorList>
    </citation>
    <scope>NUCLEOTIDE SEQUENCE [LARGE SCALE GENOMIC DNA]</scope>
</reference>
<gene>
    <name evidence="1" type="ORF">B296_00057496</name>
</gene>
<name>A0A426X6X0_ENSVE</name>
<evidence type="ECO:0000313" key="2">
    <source>
        <dbReference type="Proteomes" id="UP000287651"/>
    </source>
</evidence>
<sequence>MFVQSHVQTRVSIGFSCTFSEIQNTGDSQCISPWEVVRAWYREKCDGHKHCTMSLAKSSFDRFFMYHLRNSKYRPFPTYKPMGSHTSIVS</sequence>
<protein>
    <submittedName>
        <fullName evidence="1">Uncharacterized protein</fullName>
    </submittedName>
</protein>
<dbReference type="AlphaFoldDB" id="A0A426X6X0"/>
<comment type="caution">
    <text evidence="1">The sequence shown here is derived from an EMBL/GenBank/DDBJ whole genome shotgun (WGS) entry which is preliminary data.</text>
</comment>
<organism evidence="1 2">
    <name type="scientific">Ensete ventricosum</name>
    <name type="common">Abyssinian banana</name>
    <name type="synonym">Musa ensete</name>
    <dbReference type="NCBI Taxonomy" id="4639"/>
    <lineage>
        <taxon>Eukaryota</taxon>
        <taxon>Viridiplantae</taxon>
        <taxon>Streptophyta</taxon>
        <taxon>Embryophyta</taxon>
        <taxon>Tracheophyta</taxon>
        <taxon>Spermatophyta</taxon>
        <taxon>Magnoliopsida</taxon>
        <taxon>Liliopsida</taxon>
        <taxon>Zingiberales</taxon>
        <taxon>Musaceae</taxon>
        <taxon>Ensete</taxon>
    </lineage>
</organism>